<dbReference type="Proteomes" id="UP001049518">
    <property type="component" value="Chromosome"/>
</dbReference>
<evidence type="ECO:0000256" key="8">
    <source>
        <dbReference type="SAM" id="MobiDB-lite"/>
    </source>
</evidence>
<dbReference type="PANTHER" id="PTHR43289:SF6">
    <property type="entry name" value="SERINE_THREONINE-PROTEIN KINASE NEKL-3"/>
    <property type="match status" value="1"/>
</dbReference>
<feature type="region of interest" description="Disordered" evidence="8">
    <location>
        <begin position="273"/>
        <end position="350"/>
    </location>
</feature>
<dbReference type="PROSITE" id="PS00107">
    <property type="entry name" value="PROTEIN_KINASE_ATP"/>
    <property type="match status" value="1"/>
</dbReference>
<proteinExistence type="predicted"/>
<dbReference type="Pfam" id="PF00069">
    <property type="entry name" value="Pkinase"/>
    <property type="match status" value="1"/>
</dbReference>
<dbReference type="GO" id="GO:0016301">
    <property type="term" value="F:kinase activity"/>
    <property type="evidence" value="ECO:0007669"/>
    <property type="project" value="UniProtKB-KW"/>
</dbReference>
<keyword evidence="4 7" id="KW-0547">Nucleotide-binding</keyword>
<keyword evidence="5 10" id="KW-0418">Kinase</keyword>
<evidence type="ECO:0000313" key="10">
    <source>
        <dbReference type="EMBL" id="QXJ21215.1"/>
    </source>
</evidence>
<dbReference type="SMART" id="SM00220">
    <property type="entry name" value="S_TKc"/>
    <property type="match status" value="1"/>
</dbReference>
<name>A0ABX8QQZ9_9ACTN</name>
<evidence type="ECO:0000256" key="6">
    <source>
        <dbReference type="ARBA" id="ARBA00022840"/>
    </source>
</evidence>
<dbReference type="PROSITE" id="PS00108">
    <property type="entry name" value="PROTEIN_KINASE_ST"/>
    <property type="match status" value="1"/>
</dbReference>
<evidence type="ECO:0000256" key="1">
    <source>
        <dbReference type="ARBA" id="ARBA00012513"/>
    </source>
</evidence>
<evidence type="ECO:0000313" key="11">
    <source>
        <dbReference type="Proteomes" id="UP001049518"/>
    </source>
</evidence>
<evidence type="ECO:0000256" key="7">
    <source>
        <dbReference type="PROSITE-ProRule" id="PRU10141"/>
    </source>
</evidence>
<keyword evidence="6 7" id="KW-0067">ATP-binding</keyword>
<evidence type="ECO:0000256" key="4">
    <source>
        <dbReference type="ARBA" id="ARBA00022741"/>
    </source>
</evidence>
<dbReference type="SUPFAM" id="SSF56112">
    <property type="entry name" value="Protein kinase-like (PK-like)"/>
    <property type="match status" value="1"/>
</dbReference>
<dbReference type="SUPFAM" id="SSF158791">
    <property type="entry name" value="MgtE N-terminal domain-like"/>
    <property type="match status" value="2"/>
</dbReference>
<reference evidence="10" key="1">
    <citation type="submission" date="2020-07" db="EMBL/GenBank/DDBJ databases">
        <authorList>
            <person name="Tarantini F.S."/>
            <person name="Hong K.W."/>
            <person name="Chan K.G."/>
        </authorList>
    </citation>
    <scope>NUCLEOTIDE SEQUENCE</scope>
    <source>
        <strain evidence="10">32-07</strain>
    </source>
</reference>
<evidence type="ECO:0000259" key="9">
    <source>
        <dbReference type="PROSITE" id="PS50011"/>
    </source>
</evidence>
<evidence type="ECO:0000256" key="3">
    <source>
        <dbReference type="ARBA" id="ARBA00022679"/>
    </source>
</evidence>
<dbReference type="Gene3D" id="1.10.510.10">
    <property type="entry name" value="Transferase(Phosphotransferase) domain 1"/>
    <property type="match status" value="1"/>
</dbReference>
<gene>
    <name evidence="10" type="ORF">AGRA3207_002047</name>
</gene>
<accession>A0ABX8QQZ9</accession>
<dbReference type="EC" id="2.7.11.1" evidence="1"/>
<dbReference type="PROSITE" id="PS50011">
    <property type="entry name" value="PROTEIN_KINASE_DOM"/>
    <property type="match status" value="1"/>
</dbReference>
<evidence type="ECO:0000256" key="2">
    <source>
        <dbReference type="ARBA" id="ARBA00022527"/>
    </source>
</evidence>
<evidence type="ECO:0000256" key="5">
    <source>
        <dbReference type="ARBA" id="ARBA00022777"/>
    </source>
</evidence>
<dbReference type="PANTHER" id="PTHR43289">
    <property type="entry name" value="MITOGEN-ACTIVATED PROTEIN KINASE KINASE KINASE 20-RELATED"/>
    <property type="match status" value="1"/>
</dbReference>
<dbReference type="SMART" id="SM00924">
    <property type="entry name" value="MgtE_N"/>
    <property type="match status" value="2"/>
</dbReference>
<dbReference type="InterPro" id="IPR000719">
    <property type="entry name" value="Prot_kinase_dom"/>
</dbReference>
<dbReference type="InterPro" id="IPR017441">
    <property type="entry name" value="Protein_kinase_ATP_BS"/>
</dbReference>
<dbReference type="CDD" id="cd14014">
    <property type="entry name" value="STKc_PknB_like"/>
    <property type="match status" value="1"/>
</dbReference>
<dbReference type="EMBL" id="CP059572">
    <property type="protein sequence ID" value="QXJ21215.1"/>
    <property type="molecule type" value="Genomic_DNA"/>
</dbReference>
<protein>
    <recommendedName>
        <fullName evidence="1">non-specific serine/threonine protein kinase</fullName>
        <ecNumber evidence="1">2.7.11.1</ecNumber>
    </recommendedName>
</protein>
<dbReference type="InterPro" id="IPR006668">
    <property type="entry name" value="Mg_transptr_MgtE_intracell_dom"/>
</dbReference>
<dbReference type="Gene3D" id="3.30.200.20">
    <property type="entry name" value="Phosphorylase Kinase, domain 1"/>
    <property type="match status" value="1"/>
</dbReference>
<feature type="binding site" evidence="7">
    <location>
        <position position="39"/>
    </location>
    <ligand>
        <name>ATP</name>
        <dbReference type="ChEBI" id="CHEBI:30616"/>
    </ligand>
</feature>
<dbReference type="InterPro" id="IPR011009">
    <property type="entry name" value="Kinase-like_dom_sf"/>
</dbReference>
<feature type="compositionally biased region" description="Polar residues" evidence="8">
    <location>
        <begin position="292"/>
        <end position="307"/>
    </location>
</feature>
<keyword evidence="11" id="KW-1185">Reference proteome</keyword>
<feature type="domain" description="Protein kinase" evidence="9">
    <location>
        <begin position="10"/>
        <end position="275"/>
    </location>
</feature>
<dbReference type="RefSeq" id="WP_231334354.1">
    <property type="nucleotide sequence ID" value="NZ_CP059572.1"/>
</dbReference>
<keyword evidence="2" id="KW-0723">Serine/threonine-protein kinase</keyword>
<sequence>MAVQSGGGRFERVRKLGEGGMGSVWLAWDSSLERNVAVKEMHTGVPAGGGRPPLSSSRVLREARAASRLRHPNIVQILELIESADAPLIVMEYIEGESLAEWITRKPGALSEDRVAEIGIAVLDALIAAHAERVVHRDIKPANILIQRATAPGDPLGPRVRLIDFGNAAIEGHQLTTRSSLIGTLAYVAPERFSRASGPEVDLWSLGVTLYQAMELRLPFARDQEAELIYALLHEPPDPMARAGRLAPVIVQMLDKDPGRRLDARTARDMLRQVLAGPVGPPPPRAPRRTVSGGSSPRPATTRQVGQSRRDEQPNQDGPAEQNGPAEQGERDGRAAPADVPPSWRPPGGFAAIVARNPKQAAALLREQGPRASARVLDRLEPGSDEALSVVTALGPAFAAEVLGHTRPETAVAMLRRLDLERAVRLLVLVPARGVAAILAAMRPDDRPTARLLRALPPGHAARVLNDVAPAQAIAVLEVLEPARTADVLARMSPRRAAVLLDQAPGDPRRAAVLVQAFPRERLGGVLDRMDASRVAEILLVHPGQAAHHLQLMRPAERQRVIDALHRLD</sequence>
<dbReference type="InterPro" id="IPR008271">
    <property type="entry name" value="Ser/Thr_kinase_AS"/>
</dbReference>
<organism evidence="10 11">
    <name type="scientific">Actinomadura graeca</name>
    <dbReference type="NCBI Taxonomy" id="2750812"/>
    <lineage>
        <taxon>Bacteria</taxon>
        <taxon>Bacillati</taxon>
        <taxon>Actinomycetota</taxon>
        <taxon>Actinomycetes</taxon>
        <taxon>Streptosporangiales</taxon>
        <taxon>Thermomonosporaceae</taxon>
        <taxon>Actinomadura</taxon>
    </lineage>
</organism>
<dbReference type="Pfam" id="PF03448">
    <property type="entry name" value="MgtE_N"/>
    <property type="match status" value="2"/>
</dbReference>
<keyword evidence="3" id="KW-0808">Transferase</keyword>